<evidence type="ECO:0000313" key="2">
    <source>
        <dbReference type="Proteomes" id="UP000607559"/>
    </source>
</evidence>
<accession>A0A8J2UHT6</accession>
<dbReference type="InterPro" id="IPR022298">
    <property type="entry name" value="Conjug_transposon_TraN"/>
</dbReference>
<gene>
    <name evidence="1" type="ORF">GCM10011511_49840</name>
</gene>
<organism evidence="1 2">
    <name type="scientific">Puia dinghuensis</name>
    <dbReference type="NCBI Taxonomy" id="1792502"/>
    <lineage>
        <taxon>Bacteria</taxon>
        <taxon>Pseudomonadati</taxon>
        <taxon>Bacteroidota</taxon>
        <taxon>Chitinophagia</taxon>
        <taxon>Chitinophagales</taxon>
        <taxon>Chitinophagaceae</taxon>
        <taxon>Puia</taxon>
    </lineage>
</organism>
<reference evidence="1" key="2">
    <citation type="submission" date="2020-09" db="EMBL/GenBank/DDBJ databases">
        <authorList>
            <person name="Sun Q."/>
            <person name="Zhou Y."/>
        </authorList>
    </citation>
    <scope>NUCLEOTIDE SEQUENCE</scope>
    <source>
        <strain evidence="1">CGMCC 1.15448</strain>
    </source>
</reference>
<dbReference type="Proteomes" id="UP000607559">
    <property type="component" value="Unassembled WGS sequence"/>
</dbReference>
<protein>
    <submittedName>
        <fullName evidence="1">Uncharacterized protein</fullName>
    </submittedName>
</protein>
<dbReference type="AlphaFoldDB" id="A0A8J2UHT6"/>
<proteinExistence type="predicted"/>
<name>A0A8J2UHT6_9BACT</name>
<dbReference type="EMBL" id="BMJC01000006">
    <property type="protein sequence ID" value="GGB20137.1"/>
    <property type="molecule type" value="Genomic_DNA"/>
</dbReference>
<keyword evidence="2" id="KW-1185">Reference proteome</keyword>
<reference evidence="1" key="1">
    <citation type="journal article" date="2014" name="Int. J. Syst. Evol. Microbiol.">
        <title>Complete genome sequence of Corynebacterium casei LMG S-19264T (=DSM 44701T), isolated from a smear-ripened cheese.</title>
        <authorList>
            <consortium name="US DOE Joint Genome Institute (JGI-PGF)"/>
            <person name="Walter F."/>
            <person name="Albersmeier A."/>
            <person name="Kalinowski J."/>
            <person name="Ruckert C."/>
        </authorList>
    </citation>
    <scope>NUCLEOTIDE SEQUENCE</scope>
    <source>
        <strain evidence="1">CGMCC 1.15448</strain>
    </source>
</reference>
<evidence type="ECO:0000313" key="1">
    <source>
        <dbReference type="EMBL" id="GGB20137.1"/>
    </source>
</evidence>
<sequence>MKRMIGIGIGLLLLSVVKAQDREAEIDSVLAARPVDIRNVRVEGVRLELRGLYVLEGLLWFSLRVSNGSVIDFRANSLRFTIRDRHVLRRKARQELPLTVLLRREPLLVRSDSSVTLCYGLAPRLPAKGQDLVLEYGEHNGDRRMRLRLSAVAILKAKKLD</sequence>
<dbReference type="Pfam" id="PF13595">
    <property type="entry name" value="DUF4138"/>
    <property type="match status" value="1"/>
</dbReference>
<comment type="caution">
    <text evidence="1">The sequence shown here is derived from an EMBL/GenBank/DDBJ whole genome shotgun (WGS) entry which is preliminary data.</text>
</comment>
<dbReference type="RefSeq" id="WP_188936968.1">
    <property type="nucleotide sequence ID" value="NZ_BMJC01000006.1"/>
</dbReference>